<organism evidence="2 3">
    <name type="scientific">Athelia psychrophila</name>
    <dbReference type="NCBI Taxonomy" id="1759441"/>
    <lineage>
        <taxon>Eukaryota</taxon>
        <taxon>Fungi</taxon>
        <taxon>Dikarya</taxon>
        <taxon>Basidiomycota</taxon>
        <taxon>Agaricomycotina</taxon>
        <taxon>Agaricomycetes</taxon>
        <taxon>Agaricomycetidae</taxon>
        <taxon>Atheliales</taxon>
        <taxon>Atheliaceae</taxon>
        <taxon>Athelia</taxon>
    </lineage>
</organism>
<accession>A0A167VWD6</accession>
<dbReference type="Proteomes" id="UP000076532">
    <property type="component" value="Unassembled WGS sequence"/>
</dbReference>
<dbReference type="EMBL" id="KV417838">
    <property type="protein sequence ID" value="KZP05442.1"/>
    <property type="molecule type" value="Genomic_DNA"/>
</dbReference>
<evidence type="ECO:0000313" key="3">
    <source>
        <dbReference type="Proteomes" id="UP000076532"/>
    </source>
</evidence>
<proteinExistence type="predicted"/>
<feature type="compositionally biased region" description="Low complexity" evidence="1">
    <location>
        <begin position="155"/>
        <end position="167"/>
    </location>
</feature>
<gene>
    <name evidence="2" type="ORF">FIBSPDRAFT_967266</name>
</gene>
<reference evidence="2 3" key="1">
    <citation type="journal article" date="2016" name="Mol. Biol. Evol.">
        <title>Comparative Genomics of Early-Diverging Mushroom-Forming Fungi Provides Insights into the Origins of Lignocellulose Decay Capabilities.</title>
        <authorList>
            <person name="Nagy L.G."/>
            <person name="Riley R."/>
            <person name="Tritt A."/>
            <person name="Adam C."/>
            <person name="Daum C."/>
            <person name="Floudas D."/>
            <person name="Sun H."/>
            <person name="Yadav J.S."/>
            <person name="Pangilinan J."/>
            <person name="Larsson K.H."/>
            <person name="Matsuura K."/>
            <person name="Barry K."/>
            <person name="Labutti K."/>
            <person name="Kuo R."/>
            <person name="Ohm R.A."/>
            <person name="Bhattacharya S.S."/>
            <person name="Shirouzu T."/>
            <person name="Yoshinaga Y."/>
            <person name="Martin F.M."/>
            <person name="Grigoriev I.V."/>
            <person name="Hibbett D.S."/>
        </authorList>
    </citation>
    <scope>NUCLEOTIDE SEQUENCE [LARGE SCALE GENOMIC DNA]</scope>
    <source>
        <strain evidence="2 3">CBS 109695</strain>
    </source>
</reference>
<sequence>MYLIDKHLITSFADIDKQRVIDILFTVTTYKNVSTEAQATIRSIAFLLNEDNTQPDVQTSGSDLEDKIVSSMKTLTETVLAAFTDKLSDTQKFIEATTLSQAETTLKITQTLANCSALETALATATNKLETITATPAPAPTPAPAQGIRSRADVAAAPANNHNAPQNTYKPTQSPEMTCLRQ</sequence>
<evidence type="ECO:0000313" key="2">
    <source>
        <dbReference type="EMBL" id="KZP05442.1"/>
    </source>
</evidence>
<dbReference type="AlphaFoldDB" id="A0A167VWD6"/>
<feature type="region of interest" description="Disordered" evidence="1">
    <location>
        <begin position="133"/>
        <end position="182"/>
    </location>
</feature>
<evidence type="ECO:0000256" key="1">
    <source>
        <dbReference type="SAM" id="MobiDB-lite"/>
    </source>
</evidence>
<keyword evidence="3" id="KW-1185">Reference proteome</keyword>
<feature type="compositionally biased region" description="Polar residues" evidence="1">
    <location>
        <begin position="168"/>
        <end position="182"/>
    </location>
</feature>
<protein>
    <submittedName>
        <fullName evidence="2">Uncharacterized protein</fullName>
    </submittedName>
</protein>
<name>A0A167VWD6_9AGAM</name>